<keyword evidence="5 11" id="KW-0808">Transferase</keyword>
<dbReference type="PANTHER" id="PTHR30040">
    <property type="entry name" value="THIAMINE BIOSYNTHESIS LIPOPROTEIN APBE"/>
    <property type="match status" value="1"/>
</dbReference>
<comment type="catalytic activity">
    <reaction evidence="10">
        <text>L-threonyl-[protein] + FAD = FMN-L-threonyl-[protein] + AMP + H(+)</text>
        <dbReference type="Rhea" id="RHEA:36847"/>
        <dbReference type="Rhea" id="RHEA-COMP:11060"/>
        <dbReference type="Rhea" id="RHEA-COMP:11061"/>
        <dbReference type="ChEBI" id="CHEBI:15378"/>
        <dbReference type="ChEBI" id="CHEBI:30013"/>
        <dbReference type="ChEBI" id="CHEBI:57692"/>
        <dbReference type="ChEBI" id="CHEBI:74257"/>
        <dbReference type="ChEBI" id="CHEBI:456215"/>
        <dbReference type="EC" id="2.7.1.180"/>
    </reaction>
</comment>
<keyword evidence="12" id="KW-1185">Reference proteome</keyword>
<evidence type="ECO:0000256" key="6">
    <source>
        <dbReference type="ARBA" id="ARBA00022723"/>
    </source>
</evidence>
<name>A0A7G6X9N8_9ACTN</name>
<proteinExistence type="predicted"/>
<keyword evidence="7" id="KW-0274">FAD</keyword>
<evidence type="ECO:0000256" key="5">
    <source>
        <dbReference type="ARBA" id="ARBA00022679"/>
    </source>
</evidence>
<evidence type="ECO:0000313" key="11">
    <source>
        <dbReference type="EMBL" id="QNE22953.1"/>
    </source>
</evidence>
<evidence type="ECO:0000256" key="2">
    <source>
        <dbReference type="ARBA" id="ARBA00011955"/>
    </source>
</evidence>
<evidence type="ECO:0000256" key="8">
    <source>
        <dbReference type="ARBA" id="ARBA00022842"/>
    </source>
</evidence>
<reference evidence="11 12" key="2">
    <citation type="journal article" date="2020" name="Microbiol. Resour. Announc.">
        <title>Antarctic desert soil bacteria exhibit high novel natural product potential, evaluated through long-read genome sequencing and comparative genomics.</title>
        <authorList>
            <person name="Benaud N."/>
            <person name="Edwards R.J."/>
            <person name="Amos T.G."/>
            <person name="D'Agostino P.M."/>
            <person name="Gutierrez-Chavez C."/>
            <person name="Montgomery K."/>
            <person name="Nicetic I."/>
            <person name="Ferrari B.C."/>
        </authorList>
    </citation>
    <scope>NUCLEOTIDE SEQUENCE [LARGE SCALE GENOMIC DNA]</scope>
    <source>
        <strain evidence="11 12">SPB151</strain>
    </source>
</reference>
<protein>
    <recommendedName>
        <fullName evidence="3">FAD:protein FMN transferase</fullName>
        <ecNumber evidence="2">2.7.1.180</ecNumber>
    </recommendedName>
    <alternativeName>
        <fullName evidence="9">Flavin transferase</fullName>
    </alternativeName>
</protein>
<evidence type="ECO:0000313" key="12">
    <source>
        <dbReference type="Proteomes" id="UP000515563"/>
    </source>
</evidence>
<dbReference type="Proteomes" id="UP000515563">
    <property type="component" value="Chromosome"/>
</dbReference>
<evidence type="ECO:0000256" key="7">
    <source>
        <dbReference type="ARBA" id="ARBA00022827"/>
    </source>
</evidence>
<reference evidence="12" key="1">
    <citation type="submission" date="2019-09" db="EMBL/GenBank/DDBJ databases">
        <title>Antimicrobial potential of Antarctic Bacteria.</title>
        <authorList>
            <person name="Benaud N."/>
            <person name="Edwards R.J."/>
            <person name="Ferrari B.C."/>
        </authorList>
    </citation>
    <scope>NUCLEOTIDE SEQUENCE [LARGE SCALE GENOMIC DNA]</scope>
    <source>
        <strain evidence="12">SPB151</strain>
    </source>
</reference>
<evidence type="ECO:0000256" key="9">
    <source>
        <dbReference type="ARBA" id="ARBA00031306"/>
    </source>
</evidence>
<keyword evidence="8" id="KW-0460">Magnesium</keyword>
<dbReference type="GO" id="GO:0046872">
    <property type="term" value="F:metal ion binding"/>
    <property type="evidence" value="ECO:0007669"/>
    <property type="project" value="UniProtKB-KW"/>
</dbReference>
<keyword evidence="6" id="KW-0479">Metal-binding</keyword>
<organism evidence="11 12">
    <name type="scientific">Kribbella qitaiheensis</name>
    <dbReference type="NCBI Taxonomy" id="1544730"/>
    <lineage>
        <taxon>Bacteria</taxon>
        <taxon>Bacillati</taxon>
        <taxon>Actinomycetota</taxon>
        <taxon>Actinomycetes</taxon>
        <taxon>Propionibacteriales</taxon>
        <taxon>Kribbellaceae</taxon>
        <taxon>Kribbella</taxon>
    </lineage>
</organism>
<dbReference type="SUPFAM" id="SSF143631">
    <property type="entry name" value="ApbE-like"/>
    <property type="match status" value="1"/>
</dbReference>
<dbReference type="InterPro" id="IPR024932">
    <property type="entry name" value="ApbE"/>
</dbReference>
<evidence type="ECO:0000256" key="4">
    <source>
        <dbReference type="ARBA" id="ARBA00022630"/>
    </source>
</evidence>
<keyword evidence="4" id="KW-0285">Flavoprotein</keyword>
<sequence length="249" mass="26761">MPISLALRGKHTHDTSARSTWNAVIDELREVDRIFSTYRPDSFISRLGRDEIGLADCAPEVSEVLELANQAVELSDGVFSVYLPDADGELIFDPSGVVKGWAVERAARRHLDHLADTDYCLSAGGDLIARTLDPETAPWSIGIEDPLDPTRVVATVPLRTGAVATSGTAHRGTHIVGPRTGLPPYGIASVTVVGDSLAWTDIEATTAFAHGLHAVTWLRRRPGRTGLVVWSDGRTTLFDNTAPHAVPLG</sequence>
<dbReference type="GO" id="GO:0016740">
    <property type="term" value="F:transferase activity"/>
    <property type="evidence" value="ECO:0007669"/>
    <property type="project" value="UniProtKB-KW"/>
</dbReference>
<dbReference type="AlphaFoldDB" id="A0A7G6X9N8"/>
<dbReference type="InterPro" id="IPR003374">
    <property type="entry name" value="ApbE-like_sf"/>
</dbReference>
<dbReference type="KEGG" id="kqi:F1D05_15740"/>
<dbReference type="EMBL" id="CP043661">
    <property type="protein sequence ID" value="QNE22953.1"/>
    <property type="molecule type" value="Genomic_DNA"/>
</dbReference>
<gene>
    <name evidence="11" type="ORF">F1D05_15740</name>
</gene>
<accession>A0A7G6X9N8</accession>
<dbReference type="PANTHER" id="PTHR30040:SF2">
    <property type="entry name" value="FAD:PROTEIN FMN TRANSFERASE"/>
    <property type="match status" value="1"/>
</dbReference>
<evidence type="ECO:0000256" key="3">
    <source>
        <dbReference type="ARBA" id="ARBA00016337"/>
    </source>
</evidence>
<dbReference type="Gene3D" id="3.10.520.10">
    <property type="entry name" value="ApbE-like domains"/>
    <property type="match status" value="2"/>
</dbReference>
<evidence type="ECO:0000256" key="10">
    <source>
        <dbReference type="ARBA" id="ARBA00048540"/>
    </source>
</evidence>
<comment type="cofactor">
    <cofactor evidence="1">
        <name>Mg(2+)</name>
        <dbReference type="ChEBI" id="CHEBI:18420"/>
    </cofactor>
</comment>
<dbReference type="EC" id="2.7.1.180" evidence="2"/>
<evidence type="ECO:0000256" key="1">
    <source>
        <dbReference type="ARBA" id="ARBA00001946"/>
    </source>
</evidence>
<dbReference type="Pfam" id="PF02424">
    <property type="entry name" value="ApbE"/>
    <property type="match status" value="2"/>
</dbReference>